<reference evidence="2" key="1">
    <citation type="journal article" date="2020" name="Stud. Mycol.">
        <title>101 Dothideomycetes genomes: a test case for predicting lifestyles and emergence of pathogens.</title>
        <authorList>
            <person name="Haridas S."/>
            <person name="Albert R."/>
            <person name="Binder M."/>
            <person name="Bloem J."/>
            <person name="Labutti K."/>
            <person name="Salamov A."/>
            <person name="Andreopoulos B."/>
            <person name="Baker S."/>
            <person name="Barry K."/>
            <person name="Bills G."/>
            <person name="Bluhm B."/>
            <person name="Cannon C."/>
            <person name="Castanera R."/>
            <person name="Culley D."/>
            <person name="Daum C."/>
            <person name="Ezra D."/>
            <person name="Gonzalez J."/>
            <person name="Henrissat B."/>
            <person name="Kuo A."/>
            <person name="Liang C."/>
            <person name="Lipzen A."/>
            <person name="Lutzoni F."/>
            <person name="Magnuson J."/>
            <person name="Mondo S."/>
            <person name="Nolan M."/>
            <person name="Ohm R."/>
            <person name="Pangilinan J."/>
            <person name="Park H.-J."/>
            <person name="Ramirez L."/>
            <person name="Alfaro M."/>
            <person name="Sun H."/>
            <person name="Tritt A."/>
            <person name="Yoshinaga Y."/>
            <person name="Zwiers L.-H."/>
            <person name="Turgeon B."/>
            <person name="Goodwin S."/>
            <person name="Spatafora J."/>
            <person name="Crous P."/>
            <person name="Grigoriev I."/>
        </authorList>
    </citation>
    <scope>NUCLEOTIDE SEQUENCE</scope>
    <source>
        <strain evidence="2">CBS 110217</strain>
    </source>
</reference>
<dbReference type="Proteomes" id="UP000799777">
    <property type="component" value="Unassembled WGS sequence"/>
</dbReference>
<name>A0A9P4LF42_9PLEO</name>
<comment type="caution">
    <text evidence="2">The sequence shown here is derived from an EMBL/GenBank/DDBJ whole genome shotgun (WGS) entry which is preliminary data.</text>
</comment>
<gene>
    <name evidence="2" type="ORF">EK21DRAFT_118179</name>
</gene>
<proteinExistence type="predicted"/>
<keyword evidence="3" id="KW-1185">Reference proteome</keyword>
<evidence type="ECO:0000313" key="2">
    <source>
        <dbReference type="EMBL" id="KAF2024031.1"/>
    </source>
</evidence>
<accession>A0A9P4LF42</accession>
<organism evidence="2 3">
    <name type="scientific">Setomelanomma holmii</name>
    <dbReference type="NCBI Taxonomy" id="210430"/>
    <lineage>
        <taxon>Eukaryota</taxon>
        <taxon>Fungi</taxon>
        <taxon>Dikarya</taxon>
        <taxon>Ascomycota</taxon>
        <taxon>Pezizomycotina</taxon>
        <taxon>Dothideomycetes</taxon>
        <taxon>Pleosporomycetidae</taxon>
        <taxon>Pleosporales</taxon>
        <taxon>Pleosporineae</taxon>
        <taxon>Phaeosphaeriaceae</taxon>
        <taxon>Setomelanomma</taxon>
    </lineage>
</organism>
<dbReference type="AlphaFoldDB" id="A0A9P4LF42"/>
<evidence type="ECO:0000313" key="3">
    <source>
        <dbReference type="Proteomes" id="UP000799777"/>
    </source>
</evidence>
<keyword evidence="1" id="KW-0175">Coiled coil</keyword>
<feature type="coiled-coil region" evidence="1">
    <location>
        <begin position="126"/>
        <end position="184"/>
    </location>
</feature>
<dbReference type="EMBL" id="ML978312">
    <property type="protein sequence ID" value="KAF2024031.1"/>
    <property type="molecule type" value="Genomic_DNA"/>
</dbReference>
<evidence type="ECO:0000256" key="1">
    <source>
        <dbReference type="SAM" id="Coils"/>
    </source>
</evidence>
<protein>
    <submittedName>
        <fullName evidence="2">Uncharacterized protein</fullName>
    </submittedName>
</protein>
<sequence>MYEAVSQVEANASKHYRELKKEKKEEVEMYKIFADRQLGDIKRHGWRSERQESDICELKRQLAAKDVTIASLLEQRNKKWNKYPGHAKVVKILSREVQGHQKAIDKNVKGRTRSEEQYSRRNDMVKADIEAEHHDLERRRRKLMKQSVRVEVSFDASPETMELKKQFDQDVQECTKRIEALDNRDVKEQEELQRRLAECRDVCERNLKERYVRMRKLAEIARACELYERIEWPADLMEDTGVEEPLCPELDRVVEAFLRRDFE</sequence>